<keyword evidence="1" id="KW-0472">Membrane</keyword>
<feature type="transmembrane region" description="Helical" evidence="1">
    <location>
        <begin position="35"/>
        <end position="52"/>
    </location>
</feature>
<evidence type="ECO:0000313" key="3">
    <source>
        <dbReference type="Proteomes" id="UP000070700"/>
    </source>
</evidence>
<keyword evidence="1" id="KW-0812">Transmembrane</keyword>
<reference evidence="2 3" key="1">
    <citation type="submission" date="2015-10" db="EMBL/GenBank/DDBJ databases">
        <title>Full genome of DAOMC 229536 Phialocephala scopiformis, a fungal endophyte of spruce producing the potent anti-insectan compound rugulosin.</title>
        <authorList>
            <consortium name="DOE Joint Genome Institute"/>
            <person name="Walker A.K."/>
            <person name="Frasz S.L."/>
            <person name="Seifert K.A."/>
            <person name="Miller J.D."/>
            <person name="Mondo S.J."/>
            <person name="Labutti K."/>
            <person name="Lipzen A."/>
            <person name="Dockter R."/>
            <person name="Kennedy M."/>
            <person name="Grigoriev I.V."/>
            <person name="Spatafora J.W."/>
        </authorList>
    </citation>
    <scope>NUCLEOTIDE SEQUENCE [LARGE SCALE GENOMIC DNA]</scope>
    <source>
        <strain evidence="2 3">CBS 120377</strain>
    </source>
</reference>
<dbReference type="GeneID" id="28815839"/>
<sequence length="71" mass="8257">MSSYIINKIFPTVLLLKVCQVRERRKHSSKTPHPAFVAVVICLQVIQCSIIVQRYQLHRPHFHAYHGSSNM</sequence>
<organism evidence="2 3">
    <name type="scientific">Mollisia scopiformis</name>
    <name type="common">Conifer needle endophyte fungus</name>
    <name type="synonym">Phialocephala scopiformis</name>
    <dbReference type="NCBI Taxonomy" id="149040"/>
    <lineage>
        <taxon>Eukaryota</taxon>
        <taxon>Fungi</taxon>
        <taxon>Dikarya</taxon>
        <taxon>Ascomycota</taxon>
        <taxon>Pezizomycotina</taxon>
        <taxon>Leotiomycetes</taxon>
        <taxon>Helotiales</taxon>
        <taxon>Mollisiaceae</taxon>
        <taxon>Mollisia</taxon>
    </lineage>
</organism>
<dbReference type="KEGG" id="psco:LY89DRAFT_241203"/>
<proteinExistence type="predicted"/>
<keyword evidence="3" id="KW-1185">Reference proteome</keyword>
<dbReference type="EMBL" id="KQ947427">
    <property type="protein sequence ID" value="KUJ11275.1"/>
    <property type="molecule type" value="Genomic_DNA"/>
</dbReference>
<keyword evidence="1" id="KW-1133">Transmembrane helix</keyword>
<dbReference type="InParanoid" id="A0A194WTK0"/>
<gene>
    <name evidence="2" type="ORF">LY89DRAFT_241203</name>
</gene>
<protein>
    <submittedName>
        <fullName evidence="2">Uncharacterized protein</fullName>
    </submittedName>
</protein>
<dbReference type="AlphaFoldDB" id="A0A194WTK0"/>
<evidence type="ECO:0000256" key="1">
    <source>
        <dbReference type="SAM" id="Phobius"/>
    </source>
</evidence>
<dbReference type="Proteomes" id="UP000070700">
    <property type="component" value="Unassembled WGS sequence"/>
</dbReference>
<accession>A0A194WTK0</accession>
<dbReference type="RefSeq" id="XP_018065630.1">
    <property type="nucleotide sequence ID" value="XM_018206113.1"/>
</dbReference>
<name>A0A194WTK0_MOLSC</name>
<evidence type="ECO:0000313" key="2">
    <source>
        <dbReference type="EMBL" id="KUJ11275.1"/>
    </source>
</evidence>